<reference evidence="2" key="2">
    <citation type="journal article" date="2018" name="Plant J.">
        <title>The Sorghum bicolor reference genome: improved assembly, gene annotations, a transcriptome atlas, and signatures of genome organization.</title>
        <authorList>
            <person name="McCormick R.F."/>
            <person name="Truong S.K."/>
            <person name="Sreedasyam A."/>
            <person name="Jenkins J."/>
            <person name="Shu S."/>
            <person name="Sims D."/>
            <person name="Kennedy M."/>
            <person name="Amirebrahimi M."/>
            <person name="Weers B.D."/>
            <person name="McKinley B."/>
            <person name="Mattison A."/>
            <person name="Morishige D.T."/>
            <person name="Grimwood J."/>
            <person name="Schmutz J."/>
            <person name="Mullet J.E."/>
        </authorList>
    </citation>
    <scope>NUCLEOTIDE SEQUENCE [LARGE SCALE GENOMIC DNA]</scope>
    <source>
        <strain evidence="2">cv. BTx623</strain>
    </source>
</reference>
<gene>
    <name evidence="1" type="ORF">SORBI_3005G000900</name>
</gene>
<dbReference type="Gramene" id="EES07836">
    <property type="protein sequence ID" value="EES07836"/>
    <property type="gene ID" value="SORBI_3005G000900"/>
</dbReference>
<reference evidence="1 2" key="1">
    <citation type="journal article" date="2009" name="Nature">
        <title>The Sorghum bicolor genome and the diversification of grasses.</title>
        <authorList>
            <person name="Paterson A.H."/>
            <person name="Bowers J.E."/>
            <person name="Bruggmann R."/>
            <person name="Dubchak I."/>
            <person name="Grimwood J."/>
            <person name="Gundlach H."/>
            <person name="Haberer G."/>
            <person name="Hellsten U."/>
            <person name="Mitros T."/>
            <person name="Poliakov A."/>
            <person name="Schmutz J."/>
            <person name="Spannagl M."/>
            <person name="Tang H."/>
            <person name="Wang X."/>
            <person name="Wicker T."/>
            <person name="Bharti A.K."/>
            <person name="Chapman J."/>
            <person name="Feltus F.A."/>
            <person name="Gowik U."/>
            <person name="Grigoriev I.V."/>
            <person name="Lyons E."/>
            <person name="Maher C.A."/>
            <person name="Martis M."/>
            <person name="Narechania A."/>
            <person name="Otillar R.P."/>
            <person name="Penning B.W."/>
            <person name="Salamov A.A."/>
            <person name="Wang Y."/>
            <person name="Zhang L."/>
            <person name="Carpita N.C."/>
            <person name="Freeling M."/>
            <person name="Gingle A.R."/>
            <person name="Hash C.T."/>
            <person name="Keller B."/>
            <person name="Klein P."/>
            <person name="Kresovich S."/>
            <person name="McCann M.C."/>
            <person name="Ming R."/>
            <person name="Peterson D.G."/>
            <person name="Mehboob-ur-Rahman"/>
            <person name="Ware D."/>
            <person name="Westhoff P."/>
            <person name="Mayer K.F."/>
            <person name="Messing J."/>
            <person name="Rokhsar D.S."/>
        </authorList>
    </citation>
    <scope>NUCLEOTIDE SEQUENCE [LARGE SCALE GENOMIC DNA]</scope>
    <source>
        <strain evidence="2">cv. BTx623</strain>
    </source>
</reference>
<dbReference type="Proteomes" id="UP000000768">
    <property type="component" value="Chromosome 5"/>
</dbReference>
<dbReference type="InParanoid" id="C5Y2M3"/>
<protein>
    <recommendedName>
        <fullName evidence="3">F-box domain-containing protein</fullName>
    </recommendedName>
</protein>
<name>C5Y2M3_SORBI</name>
<dbReference type="HOGENOM" id="CLU_030606_0_0_1"/>
<keyword evidence="2" id="KW-1185">Reference proteome</keyword>
<dbReference type="OMA" id="PYTSCWV"/>
<organism evidence="1 2">
    <name type="scientific">Sorghum bicolor</name>
    <name type="common">Sorghum</name>
    <name type="synonym">Sorghum vulgare</name>
    <dbReference type="NCBI Taxonomy" id="4558"/>
    <lineage>
        <taxon>Eukaryota</taxon>
        <taxon>Viridiplantae</taxon>
        <taxon>Streptophyta</taxon>
        <taxon>Embryophyta</taxon>
        <taxon>Tracheophyta</taxon>
        <taxon>Spermatophyta</taxon>
        <taxon>Magnoliopsida</taxon>
        <taxon>Liliopsida</taxon>
        <taxon>Poales</taxon>
        <taxon>Poaceae</taxon>
        <taxon>PACMAD clade</taxon>
        <taxon>Panicoideae</taxon>
        <taxon>Andropogonodae</taxon>
        <taxon>Andropogoneae</taxon>
        <taxon>Sorghinae</taxon>
        <taxon>Sorghum</taxon>
    </lineage>
</organism>
<dbReference type="PANTHER" id="PTHR34591:SF23">
    <property type="entry name" value="F-BOX DOMAIN-CONTAINING PROTEIN"/>
    <property type="match status" value="1"/>
</dbReference>
<evidence type="ECO:0000313" key="1">
    <source>
        <dbReference type="EMBL" id="EES07836.2"/>
    </source>
</evidence>
<accession>C5Y2M3</accession>
<evidence type="ECO:0008006" key="3">
    <source>
        <dbReference type="Google" id="ProtNLM"/>
    </source>
</evidence>
<dbReference type="OrthoDB" id="681603at2759"/>
<proteinExistence type="predicted"/>
<dbReference type="AlphaFoldDB" id="C5Y2M3"/>
<dbReference type="EMBL" id="CM000764">
    <property type="protein sequence ID" value="EES07836.2"/>
    <property type="molecule type" value="Genomic_DNA"/>
</dbReference>
<sequence length="463" mass="52743">MPMEQLPDDMLANVLGRLPPSSLLLRAHLLLLRLDAFYCINLDLIERLTYFFARPSAARRIPGGPLDFLEEPHSSVLEVEDHCNGLLLVCDMVVNPATRQWADLPTSPEPSIVHMLGVTGVTMDQENDGTGHLLFPRFYLVYDPMAESSQHFEVFLIPLLGRDLLGNITIDLEAQEWPPTTFKTHVFSSRRWRWEERSLLRQGEPAGTIADMLLQSDCWDHKAAYFRGALYVHCQNDSVMRIALSNDKYQMMRSPVTRSKLGAEHATFYLGKSERGVYSALLYWDDFGSYPHFRVWSLKEEEEINDGNHIIHMEWVLKTNISLEPLLANPPPLHSCHSFVGDEWRVIRNYNDEELDAPPAATAHDHDNEFAAAEWDFDKADKIVLEANKDKATKADTYPVDFIGFHPYKNIVFFSLSSRTTSYNLTTSKVQQLGGDVCLPVGIRTCFPYTPCWLTMGGLFENS</sequence>
<evidence type="ECO:0000313" key="2">
    <source>
        <dbReference type="Proteomes" id="UP000000768"/>
    </source>
</evidence>
<dbReference type="PANTHER" id="PTHR34591">
    <property type="entry name" value="OS03G0653100 PROTEIN-RELATED"/>
    <property type="match status" value="1"/>
</dbReference>
<dbReference type="eggNOG" id="ENOG502R3XY">
    <property type="taxonomic scope" value="Eukaryota"/>
</dbReference>